<dbReference type="InterPro" id="IPR041698">
    <property type="entry name" value="Methyltransf_25"/>
</dbReference>
<gene>
    <name evidence="2" type="ORF">CCR82_03720</name>
</gene>
<dbReference type="EMBL" id="NHSF01000020">
    <property type="protein sequence ID" value="MBK5929663.1"/>
    <property type="molecule type" value="Genomic_DNA"/>
</dbReference>
<dbReference type="SUPFAM" id="SSF53335">
    <property type="entry name" value="S-adenosyl-L-methionine-dependent methyltransferases"/>
    <property type="match status" value="1"/>
</dbReference>
<protein>
    <recommendedName>
        <fullName evidence="1">Methyltransferase domain-containing protein</fullName>
    </recommendedName>
</protein>
<dbReference type="Proteomes" id="UP001296967">
    <property type="component" value="Unassembled WGS sequence"/>
</dbReference>
<evidence type="ECO:0000313" key="2">
    <source>
        <dbReference type="EMBL" id="MBK5929663.1"/>
    </source>
</evidence>
<dbReference type="CDD" id="cd02440">
    <property type="entry name" value="AdoMet_MTases"/>
    <property type="match status" value="1"/>
</dbReference>
<dbReference type="InterPro" id="IPR029063">
    <property type="entry name" value="SAM-dependent_MTases_sf"/>
</dbReference>
<reference evidence="2" key="1">
    <citation type="submission" date="2017-05" db="EMBL/GenBank/DDBJ databases">
        <authorList>
            <person name="Imhoff J.F."/>
            <person name="Rahn T."/>
            <person name="Kuenzel S."/>
            <person name="Neulinger S.C."/>
        </authorList>
    </citation>
    <scope>NUCLEOTIDE SEQUENCE</scope>
    <source>
        <strain evidence="2">DSM 4395</strain>
    </source>
</reference>
<sequence length="212" mass="23770">MSEATKQFYAGLLQRHGTSCRALSFSSVSTQHMRFSALLPVLPPALDAAFSLLDVGCGFADLYGFLLEAGYRNIDYTGIDIMPEFTDHAAARYPEATFVTGDFLRLGPQAGTYDFVLSSGALNLVNEQYPDHYDFVFAMVEQMYQTAAQGVAFNLLSAEGKRHFAHDERFFYCQAERVLEHCRRKAPATELDHGYLSYDFAIRSRWENPTAG</sequence>
<organism evidence="2 3">
    <name type="scientific">Halochromatium salexigens</name>
    <name type="common">Chromatium salexigens</name>
    <dbReference type="NCBI Taxonomy" id="49447"/>
    <lineage>
        <taxon>Bacteria</taxon>
        <taxon>Pseudomonadati</taxon>
        <taxon>Pseudomonadota</taxon>
        <taxon>Gammaproteobacteria</taxon>
        <taxon>Chromatiales</taxon>
        <taxon>Chromatiaceae</taxon>
        <taxon>Halochromatium</taxon>
    </lineage>
</organism>
<proteinExistence type="predicted"/>
<reference evidence="2" key="2">
    <citation type="journal article" date="2020" name="Microorganisms">
        <title>Osmotic Adaptation and Compatible Solute Biosynthesis of Phototrophic Bacteria as Revealed from Genome Analyses.</title>
        <authorList>
            <person name="Imhoff J.F."/>
            <person name="Rahn T."/>
            <person name="Kunzel S."/>
            <person name="Keller A."/>
            <person name="Neulinger S.C."/>
        </authorList>
    </citation>
    <scope>NUCLEOTIDE SEQUENCE</scope>
    <source>
        <strain evidence="2">DSM 4395</strain>
    </source>
</reference>
<evidence type="ECO:0000259" key="1">
    <source>
        <dbReference type="Pfam" id="PF13649"/>
    </source>
</evidence>
<comment type="caution">
    <text evidence="2">The sequence shown here is derived from an EMBL/GenBank/DDBJ whole genome shotgun (WGS) entry which is preliminary data.</text>
</comment>
<accession>A0AAJ0UE63</accession>
<dbReference type="Gene3D" id="3.40.50.150">
    <property type="entry name" value="Vaccinia Virus protein VP39"/>
    <property type="match status" value="1"/>
</dbReference>
<name>A0AAJ0UE63_HALSE</name>
<feature type="domain" description="Methyltransferase" evidence="1">
    <location>
        <begin position="53"/>
        <end position="128"/>
    </location>
</feature>
<dbReference type="AlphaFoldDB" id="A0AAJ0UE63"/>
<evidence type="ECO:0000313" key="3">
    <source>
        <dbReference type="Proteomes" id="UP001296967"/>
    </source>
</evidence>
<dbReference type="Pfam" id="PF13649">
    <property type="entry name" value="Methyltransf_25"/>
    <property type="match status" value="1"/>
</dbReference>
<keyword evidence="3" id="KW-1185">Reference proteome</keyword>